<comment type="caution">
    <text evidence="1">The sequence shown here is derived from an EMBL/GenBank/DDBJ whole genome shotgun (WGS) entry which is preliminary data.</text>
</comment>
<evidence type="ECO:0000313" key="2">
    <source>
        <dbReference type="Proteomes" id="UP000486602"/>
    </source>
</evidence>
<accession>A0A7K3WRM2</accession>
<dbReference type="AlphaFoldDB" id="A0A7K3WRM2"/>
<sequence>MKKLLPLLILVAIAIALAYYFTTSVNVKGTSVESQTSFAISDTASIGKIFIADRAGNTATLSRDGSGWFVNGKYPAREDAVATLLKTFKNVYIQRPVPKDAQEQVNRVMAGASNKVEIYDRKEKWIKTWYVGHATMDKKGTYMLLESPNGGRSTAPFIMDLRGFIGMLNTRFFTNENEWRSVGILRYPDMNLQEIEVFYPNDPSSSFKIDYNGGNDISLFQFPENEAVQNFDTAIVKDYMLNFKLASFENYKTGLSEAAEDSIANSTPFQIIKVKDANQEREIKLWVKAPREGKYEADDVTPEIVDRERVYATCNDGEMALAQRYVWNKFSAPIQVFIKKPNV</sequence>
<evidence type="ECO:0000313" key="1">
    <source>
        <dbReference type="EMBL" id="NEN24323.1"/>
    </source>
</evidence>
<gene>
    <name evidence="1" type="ORF">G3O08_12490</name>
</gene>
<name>A0A7K3WRM2_9FLAO</name>
<dbReference type="Proteomes" id="UP000486602">
    <property type="component" value="Unassembled WGS sequence"/>
</dbReference>
<dbReference type="EMBL" id="JAAGVY010000024">
    <property type="protein sequence ID" value="NEN24323.1"/>
    <property type="molecule type" value="Genomic_DNA"/>
</dbReference>
<reference evidence="1 2" key="1">
    <citation type="submission" date="2020-02" db="EMBL/GenBank/DDBJ databases">
        <title>Out from the shadows clarifying the taxonomy of the family Cryomorphaceae and related taxa by utilizing the GTDB taxonomic framework.</title>
        <authorList>
            <person name="Bowman J.P."/>
        </authorList>
    </citation>
    <scope>NUCLEOTIDE SEQUENCE [LARGE SCALE GENOMIC DNA]</scope>
    <source>
        <strain evidence="1 2">QSSC 1-22</strain>
    </source>
</reference>
<keyword evidence="2" id="KW-1185">Reference proteome</keyword>
<protein>
    <submittedName>
        <fullName evidence="1">DUF4340 domain-containing protein</fullName>
    </submittedName>
</protein>
<organism evidence="1 2">
    <name type="scientific">Cryomorpha ignava</name>
    <dbReference type="NCBI Taxonomy" id="101383"/>
    <lineage>
        <taxon>Bacteria</taxon>
        <taxon>Pseudomonadati</taxon>
        <taxon>Bacteroidota</taxon>
        <taxon>Flavobacteriia</taxon>
        <taxon>Flavobacteriales</taxon>
        <taxon>Cryomorphaceae</taxon>
        <taxon>Cryomorpha</taxon>
    </lineage>
</organism>
<dbReference type="RefSeq" id="WP_163285717.1">
    <property type="nucleotide sequence ID" value="NZ_JAAGVY010000024.1"/>
</dbReference>
<proteinExistence type="predicted"/>